<gene>
    <name evidence="1" type="ORF">ACI1P1_26350</name>
</gene>
<name>A0ACC7P6E2_9BACL</name>
<reference evidence="1" key="1">
    <citation type="submission" date="2024-12" db="EMBL/GenBank/DDBJ databases">
        <authorList>
            <person name="Wu N."/>
        </authorList>
    </citation>
    <scope>NUCLEOTIDE SEQUENCE</scope>
    <source>
        <strain evidence="1">P15</strain>
    </source>
</reference>
<evidence type="ECO:0000313" key="2">
    <source>
        <dbReference type="Proteomes" id="UP001631969"/>
    </source>
</evidence>
<organism evidence="1 2">
    <name type="scientific">Paenibacillus mesotrionivorans</name>
    <dbReference type="NCBI Taxonomy" id="3160968"/>
    <lineage>
        <taxon>Bacteria</taxon>
        <taxon>Bacillati</taxon>
        <taxon>Bacillota</taxon>
        <taxon>Bacilli</taxon>
        <taxon>Bacillales</taxon>
        <taxon>Paenibacillaceae</taxon>
        <taxon>Paenibacillus</taxon>
    </lineage>
</organism>
<evidence type="ECO:0000313" key="1">
    <source>
        <dbReference type="EMBL" id="MFM9331824.1"/>
    </source>
</evidence>
<accession>A0ACC7P6E2</accession>
<keyword evidence="2" id="KW-1185">Reference proteome</keyword>
<protein>
    <submittedName>
        <fullName evidence="1">ABC transporter permease</fullName>
    </submittedName>
</protein>
<dbReference type="EMBL" id="JBJURJ010000022">
    <property type="protein sequence ID" value="MFM9331824.1"/>
    <property type="molecule type" value="Genomic_DNA"/>
</dbReference>
<dbReference type="Proteomes" id="UP001631969">
    <property type="component" value="Unassembled WGS sequence"/>
</dbReference>
<proteinExistence type="predicted"/>
<sequence>MNNTAAEAGLVKYKESSGRKWKRIVRNRYIYLMILPGVLYFLIFKYIPMFGLVISFQDYLPYKGIMGSDWVGLKHFSRLFSEPEFWNIFKNTIVVFVVNVTFYFPIPIILSLMLNEVGNAFFKRFVQTLVYIPHFLSWVIIVSISFVMFTMDGGIINEMLTYFGFQPVNFLMSSGWFYPMYVLQVIWREAGWGTIVYLAAMAAVDPGLYEAARMDGATRIRQIWHITLPGIRTVIVVMLILKVGSVLDTSFEHIFLLLNSMNKDVAEILDTYVYTAGLKQGQYSFSTAVGLFKSVVSFILVMGSNWLAKKAGEEGVY</sequence>
<comment type="caution">
    <text evidence="1">The sequence shown here is derived from an EMBL/GenBank/DDBJ whole genome shotgun (WGS) entry which is preliminary data.</text>
</comment>